<feature type="transmembrane region" description="Helical" evidence="6">
    <location>
        <begin position="567"/>
        <end position="583"/>
    </location>
</feature>
<dbReference type="GO" id="GO:0055078">
    <property type="term" value="P:sodium ion homeostasis"/>
    <property type="evidence" value="ECO:0007669"/>
    <property type="project" value="TreeGrafter"/>
</dbReference>
<proteinExistence type="predicted"/>
<dbReference type="GO" id="GO:0055075">
    <property type="term" value="P:potassium ion homeostasis"/>
    <property type="evidence" value="ECO:0007669"/>
    <property type="project" value="TreeGrafter"/>
</dbReference>
<dbReference type="FunFam" id="1.20.1740.10:FF:000022">
    <property type="entry name" value="Bumetanide-sensitive na-k-cl cotransport protein"/>
    <property type="match status" value="1"/>
</dbReference>
<feature type="compositionally biased region" description="Basic and acidic residues" evidence="5">
    <location>
        <begin position="1"/>
        <end position="10"/>
    </location>
</feature>
<dbReference type="NCBIfam" id="TIGR00930">
    <property type="entry name" value="2a30"/>
    <property type="match status" value="1"/>
</dbReference>
<keyword evidence="3 6" id="KW-1133">Transmembrane helix</keyword>
<feature type="transmembrane region" description="Helical" evidence="6">
    <location>
        <begin position="433"/>
        <end position="454"/>
    </location>
</feature>
<dbReference type="Pfam" id="PF00324">
    <property type="entry name" value="AA_permease"/>
    <property type="match status" value="1"/>
</dbReference>
<evidence type="ECO:0000259" key="7">
    <source>
        <dbReference type="Pfam" id="PF00324"/>
    </source>
</evidence>
<dbReference type="GO" id="GO:0055064">
    <property type="term" value="P:chloride ion homeostasis"/>
    <property type="evidence" value="ECO:0007669"/>
    <property type="project" value="TreeGrafter"/>
</dbReference>
<evidence type="ECO:0000256" key="2">
    <source>
        <dbReference type="ARBA" id="ARBA00022692"/>
    </source>
</evidence>
<dbReference type="AlphaFoldDB" id="A0A0K2T810"/>
<evidence type="ECO:0000256" key="4">
    <source>
        <dbReference type="ARBA" id="ARBA00023136"/>
    </source>
</evidence>
<dbReference type="GO" id="GO:1990573">
    <property type="term" value="P:potassium ion import across plasma membrane"/>
    <property type="evidence" value="ECO:0007669"/>
    <property type="project" value="TreeGrafter"/>
</dbReference>
<dbReference type="Pfam" id="PF03522">
    <property type="entry name" value="SLC12"/>
    <property type="match status" value="1"/>
</dbReference>
<organism evidence="9">
    <name type="scientific">Lepeophtheirus salmonis</name>
    <name type="common">Salmon louse</name>
    <name type="synonym">Caligus salmonis</name>
    <dbReference type="NCBI Taxonomy" id="72036"/>
    <lineage>
        <taxon>Eukaryota</taxon>
        <taxon>Metazoa</taxon>
        <taxon>Ecdysozoa</taxon>
        <taxon>Arthropoda</taxon>
        <taxon>Crustacea</taxon>
        <taxon>Multicrustacea</taxon>
        <taxon>Hexanauplia</taxon>
        <taxon>Copepoda</taxon>
        <taxon>Siphonostomatoida</taxon>
        <taxon>Caligidae</taxon>
        <taxon>Lepeophtheirus</taxon>
    </lineage>
</organism>
<name>A0A0K2T810_LEPSM</name>
<dbReference type="InterPro" id="IPR004842">
    <property type="entry name" value="SLC12A_fam"/>
</dbReference>
<evidence type="ECO:0000256" key="3">
    <source>
        <dbReference type="ARBA" id="ARBA00022989"/>
    </source>
</evidence>
<dbReference type="PANTHER" id="PTHR11827">
    <property type="entry name" value="SOLUTE CARRIER FAMILY 12, CATION COTRANSPORTERS"/>
    <property type="match status" value="1"/>
</dbReference>
<feature type="transmembrane region" description="Helical" evidence="6">
    <location>
        <begin position="188"/>
        <end position="209"/>
    </location>
</feature>
<feature type="transmembrane region" description="Helical" evidence="6">
    <location>
        <begin position="542"/>
        <end position="561"/>
    </location>
</feature>
<evidence type="ECO:0000259" key="8">
    <source>
        <dbReference type="Pfam" id="PF03522"/>
    </source>
</evidence>
<accession>A0A0K2T810</accession>
<evidence type="ECO:0000256" key="1">
    <source>
        <dbReference type="ARBA" id="ARBA00004141"/>
    </source>
</evidence>
<feature type="transmembrane region" description="Helical" evidence="6">
    <location>
        <begin position="239"/>
        <end position="258"/>
    </location>
</feature>
<keyword evidence="2 6" id="KW-0812">Transmembrane</keyword>
<dbReference type="GO" id="GO:0016020">
    <property type="term" value="C:membrane"/>
    <property type="evidence" value="ECO:0007669"/>
    <property type="project" value="UniProtKB-SubCell"/>
</dbReference>
<dbReference type="OrthoDB" id="2020542at2759"/>
<dbReference type="InterPro" id="IPR004841">
    <property type="entry name" value="AA-permease/SLC12A_dom"/>
</dbReference>
<feature type="region of interest" description="Disordered" evidence="5">
    <location>
        <begin position="768"/>
        <end position="790"/>
    </location>
</feature>
<feature type="transmembrane region" description="Helical" evidence="6">
    <location>
        <begin position="142"/>
        <end position="167"/>
    </location>
</feature>
<sequence>MEIGNGEKESGSNTGLGGVDNPGFLSVDNADFNSHTYVYDTRRSLSGMTVDALPKESFYQDIKNLHDPANRPTMEELKMGQLAGLDRTPAVDDVEKNEEEQSKGKVVRFGWIEGVFMRCLLNIWGVMLFLRLTWVVGQGGLIQGLGVIALGNLVTVITTLSMSAVSTNGQIRGGGIYYMISRSLGPEFGGAIGIMFTLANSIAVSMYIIGFCQSLLDMCKQYFELEHLIFSDTTNDVRIIGAISLVAVLALAIVGMEWVTRVQMILLFLLIGSQIDFVVGSFLPTKEDAAYGFVGYNGTLFVDNLSPTYHDYKDPGNPPSFFSVFGVFFPAVTGIVAGANLSGDLKDPGVAIPKGTLLAIIVTFITYIGYGTIITGVMHTEASGNQTEYENWINGVEGALYFNNCSGRPADDFCQYGSSNDQQAMERISYTGYLIYAGCFAATLSSAIASLVGAPRVLQALAKDKLYPFIHIFAPGFGANNDPIRGYFLVFIISMGCILIAELDAVSTLLSNFFVAAYALINFSVFHASITKSPGWRPSFKYYNQWVSLFGTFLCFVVMFLMDWKTALVTFMVIIALYLYISYRKPEANWGSSTQAQQFVTTLKSIQSLNDTPEHVKNYRPKVLVFTGLPAHRPPLVDFANLITKKLSLLMCAHVNIGDAPFKNIELLRNTVQMWFRDHKIKSFYSLTQNKNFEEGAIACMNLAGIGKMRPNMVLFGYKGDWLEDPKGLDEYISVLHHAFDLHLGVGILRLESGCDFSKVIGEEEQQQHEIELDEENEDEKNGKQGKSLELQQKKVRTRKVSTAVYTGIDGNPLPKNTVQDITQFQIKKRKGNIDVWWLYDDGGLTLLLPYILTTRAQFAECQLRVFALANRKDELDRETRNMAALLAKFRIDYSDVTVIPDVTKKALDPTKEEFKKILDEIKPPLEESEIISQKEKTNRHLRLTELLREHSKRSEMIIMTLSIPRRGTAVAQLYMSWLEMMTKNMPPFLLIRGNQSSVLTFYS</sequence>
<feature type="transmembrane region" description="Helical" evidence="6">
    <location>
        <begin position="115"/>
        <end position="136"/>
    </location>
</feature>
<dbReference type="GO" id="GO:0006884">
    <property type="term" value="P:cell volume homeostasis"/>
    <property type="evidence" value="ECO:0007669"/>
    <property type="project" value="TreeGrafter"/>
</dbReference>
<protein>
    <submittedName>
        <fullName evidence="9">Uncharacterized protein</fullName>
    </submittedName>
</protein>
<dbReference type="PANTHER" id="PTHR11827:SF103">
    <property type="entry name" value="SODIUM CHLORIDE COTRANSPORTER 69, ISOFORM E"/>
    <property type="match status" value="1"/>
</dbReference>
<comment type="subcellular location">
    <subcellularLocation>
        <location evidence="1">Membrane</location>
        <topology evidence="1">Multi-pass membrane protein</topology>
    </subcellularLocation>
</comment>
<dbReference type="InterPro" id="IPR018491">
    <property type="entry name" value="SLC12_C"/>
</dbReference>
<feature type="domain" description="SLC12A transporter C-terminal" evidence="8">
    <location>
        <begin position="633"/>
        <end position="1004"/>
    </location>
</feature>
<keyword evidence="4 6" id="KW-0472">Membrane</keyword>
<reference evidence="9" key="1">
    <citation type="submission" date="2014-05" db="EMBL/GenBank/DDBJ databases">
        <authorList>
            <person name="Chronopoulou M."/>
        </authorList>
    </citation>
    <scope>NUCLEOTIDE SEQUENCE</scope>
    <source>
        <tissue evidence="9">Whole organism</tissue>
    </source>
</reference>
<dbReference type="GO" id="GO:0008511">
    <property type="term" value="F:sodium:potassium:chloride symporter activity"/>
    <property type="evidence" value="ECO:0007669"/>
    <property type="project" value="TreeGrafter"/>
</dbReference>
<feature type="transmembrane region" description="Helical" evidence="6">
    <location>
        <begin position="486"/>
        <end position="503"/>
    </location>
</feature>
<evidence type="ECO:0000256" key="5">
    <source>
        <dbReference type="SAM" id="MobiDB-lite"/>
    </source>
</evidence>
<dbReference type="EMBL" id="HACA01004351">
    <property type="protein sequence ID" value="CDW21712.1"/>
    <property type="molecule type" value="Transcribed_RNA"/>
</dbReference>
<evidence type="ECO:0000256" key="6">
    <source>
        <dbReference type="SAM" id="Phobius"/>
    </source>
</evidence>
<feature type="transmembrane region" description="Helical" evidence="6">
    <location>
        <begin position="509"/>
        <end position="530"/>
    </location>
</feature>
<dbReference type="GeneID" id="121121914"/>
<dbReference type="Gene3D" id="1.20.1740.10">
    <property type="entry name" value="Amino acid/polyamine transporter I"/>
    <property type="match status" value="1"/>
</dbReference>
<feature type="transmembrane region" description="Helical" evidence="6">
    <location>
        <begin position="321"/>
        <end position="343"/>
    </location>
</feature>
<feature type="domain" description="Amino acid permease/ SLC12A" evidence="7">
    <location>
        <begin position="114"/>
        <end position="624"/>
    </location>
</feature>
<evidence type="ECO:0000313" key="9">
    <source>
        <dbReference type="EMBL" id="CDW21712.1"/>
    </source>
</evidence>
<feature type="region of interest" description="Disordered" evidence="5">
    <location>
        <begin position="1"/>
        <end position="20"/>
    </location>
</feature>
<feature type="transmembrane region" description="Helical" evidence="6">
    <location>
        <begin position="355"/>
        <end position="378"/>
    </location>
</feature>
<dbReference type="RefSeq" id="XP_040572842.1">
    <property type="nucleotide sequence ID" value="XM_040716908.2"/>
</dbReference>